<evidence type="ECO:0000313" key="2">
    <source>
        <dbReference type="EMBL" id="SGZ40006.1"/>
    </source>
</evidence>
<organism evidence="2 3">
    <name type="scientific">Hanseniaspora guilliermondii</name>
    <dbReference type="NCBI Taxonomy" id="56406"/>
    <lineage>
        <taxon>Eukaryota</taxon>
        <taxon>Fungi</taxon>
        <taxon>Dikarya</taxon>
        <taxon>Ascomycota</taxon>
        <taxon>Saccharomycotina</taxon>
        <taxon>Saccharomycetes</taxon>
        <taxon>Saccharomycodales</taxon>
        <taxon>Saccharomycodaceae</taxon>
        <taxon>Hanseniaspora</taxon>
    </lineage>
</organism>
<dbReference type="VEuPathDB" id="FungiDB:HGUI_02206"/>
<feature type="compositionally biased region" description="Basic and acidic residues" evidence="1">
    <location>
        <begin position="97"/>
        <end position="120"/>
    </location>
</feature>
<dbReference type="Proteomes" id="UP000183365">
    <property type="component" value="Unassembled WGS sequence"/>
</dbReference>
<gene>
    <name evidence="2" type="ORF">HGUI_02206</name>
</gene>
<evidence type="ECO:0000313" key="3">
    <source>
        <dbReference type="Proteomes" id="UP000183365"/>
    </source>
</evidence>
<keyword evidence="3" id="KW-1185">Reference proteome</keyword>
<proteinExistence type="predicted"/>
<name>A0A1L0FK94_9ASCO</name>
<feature type="region of interest" description="Disordered" evidence="1">
    <location>
        <begin position="46"/>
        <end position="126"/>
    </location>
</feature>
<feature type="region of interest" description="Disordered" evidence="1">
    <location>
        <begin position="308"/>
        <end position="366"/>
    </location>
</feature>
<feature type="compositionally biased region" description="Polar residues" evidence="1">
    <location>
        <begin position="308"/>
        <end position="339"/>
    </location>
</feature>
<protein>
    <submittedName>
        <fullName evidence="2">Uncharacterized protein</fullName>
    </submittedName>
</protein>
<dbReference type="EMBL" id="FQNF01000036">
    <property type="protein sequence ID" value="SGZ40006.1"/>
    <property type="molecule type" value="Genomic_DNA"/>
</dbReference>
<accession>A0A1L0FK94</accession>
<sequence>MVQSNNTTNSQRQQNLQQQYKQNIVQFNSTTNNKLQTIKSIEKHTAKAAENLEKPKKSKKNMNKKTAIVNTGTSHGVPARSKKAIKQNFNNKGKLAPSKDEGQNNEIKDEEKHELEDENKRRRSSAAKWNLKEKAAMPYGNFDIVSNGNQTAIDDDEENMLQLGFMAPSVQQVRPAQTQQSWQAQPMTPLQQNGFLNHAPQMMNPMMGQMPTMMPLGMHNGNHGVMNQIHQQALNPMQHQGHLGMPNRMNMQAHMPQTSNMYQPMNTLGNPNYHTNNMITNNHMMIREPHSPIIPALPLTTSVIPTSYSDNCTSNGGRNNPGTSKKTQSKSTGQLTSEGSSKHERYAGTSFGVSAPMLKSFPKPSF</sequence>
<feature type="compositionally biased region" description="Basic and acidic residues" evidence="1">
    <location>
        <begin position="46"/>
        <end position="55"/>
    </location>
</feature>
<evidence type="ECO:0000256" key="1">
    <source>
        <dbReference type="SAM" id="MobiDB-lite"/>
    </source>
</evidence>
<reference evidence="3" key="1">
    <citation type="submission" date="2016-11" db="EMBL/GenBank/DDBJ databases">
        <authorList>
            <person name="Guldener U."/>
        </authorList>
    </citation>
    <scope>NUCLEOTIDE SEQUENCE [LARGE SCALE GENOMIC DNA]</scope>
</reference>
<dbReference type="OrthoDB" id="3973131at2759"/>
<dbReference type="AlphaFoldDB" id="A0A1L0FK94"/>